<reference evidence="1 2" key="1">
    <citation type="submission" date="2021-06" db="EMBL/GenBank/DDBJ databases">
        <title>Caerostris extrusa draft genome.</title>
        <authorList>
            <person name="Kono N."/>
            <person name="Arakawa K."/>
        </authorList>
    </citation>
    <scope>NUCLEOTIDE SEQUENCE [LARGE SCALE GENOMIC DNA]</scope>
</reference>
<accession>A0AAV4PXI1</accession>
<proteinExistence type="predicted"/>
<evidence type="ECO:0000313" key="1">
    <source>
        <dbReference type="EMBL" id="GIY02318.1"/>
    </source>
</evidence>
<sequence length="122" mass="13964">MILRNLRYQLFVFSDESLPKSNATHVYLYKTDLNTEGTYGCEVSTEAPSFRTIKACLVWPRCDTRLTDVVLRKTSYELSPDQSMAGMAKINPFAESPLIGFSREMILWRYVPQTGRQNKGAM</sequence>
<comment type="caution">
    <text evidence="1">The sequence shown here is derived from an EMBL/GenBank/DDBJ whole genome shotgun (WGS) entry which is preliminary data.</text>
</comment>
<dbReference type="Proteomes" id="UP001054945">
    <property type="component" value="Unassembled WGS sequence"/>
</dbReference>
<dbReference type="AlphaFoldDB" id="A0AAV4PXI1"/>
<organism evidence="1 2">
    <name type="scientific">Caerostris extrusa</name>
    <name type="common">Bark spider</name>
    <name type="synonym">Caerostris bankana</name>
    <dbReference type="NCBI Taxonomy" id="172846"/>
    <lineage>
        <taxon>Eukaryota</taxon>
        <taxon>Metazoa</taxon>
        <taxon>Ecdysozoa</taxon>
        <taxon>Arthropoda</taxon>
        <taxon>Chelicerata</taxon>
        <taxon>Arachnida</taxon>
        <taxon>Araneae</taxon>
        <taxon>Araneomorphae</taxon>
        <taxon>Entelegynae</taxon>
        <taxon>Araneoidea</taxon>
        <taxon>Araneidae</taxon>
        <taxon>Caerostris</taxon>
    </lineage>
</organism>
<dbReference type="EMBL" id="BPLR01005434">
    <property type="protein sequence ID" value="GIY02318.1"/>
    <property type="molecule type" value="Genomic_DNA"/>
</dbReference>
<keyword evidence="2" id="KW-1185">Reference proteome</keyword>
<evidence type="ECO:0000313" key="2">
    <source>
        <dbReference type="Proteomes" id="UP001054945"/>
    </source>
</evidence>
<protein>
    <submittedName>
        <fullName evidence="1">Uncharacterized protein</fullName>
    </submittedName>
</protein>
<gene>
    <name evidence="1" type="ORF">CEXT_247551</name>
</gene>
<name>A0AAV4PXI1_CAEEX</name>